<dbReference type="InterPro" id="IPR021908">
    <property type="entry name" value="YfbK_C"/>
</dbReference>
<dbReference type="Proteomes" id="UP000035579">
    <property type="component" value="Chromosome"/>
</dbReference>
<dbReference type="SMART" id="SM00327">
    <property type="entry name" value="VWA"/>
    <property type="match status" value="1"/>
</dbReference>
<evidence type="ECO:0000259" key="3">
    <source>
        <dbReference type="PROSITE" id="PS50234"/>
    </source>
</evidence>
<dbReference type="AlphaFoldDB" id="A0AAC8TGG4"/>
<accession>A0AAC8TGG4</accession>
<dbReference type="Pfam" id="PF12450">
    <property type="entry name" value="vWF_A"/>
    <property type="match status" value="1"/>
</dbReference>
<dbReference type="InterPro" id="IPR051266">
    <property type="entry name" value="CLCR"/>
</dbReference>
<feature type="region of interest" description="Disordered" evidence="1">
    <location>
        <begin position="160"/>
        <end position="200"/>
    </location>
</feature>
<dbReference type="Gene3D" id="2.60.40.1120">
    <property type="entry name" value="Carboxypeptidase-like, regulatory domain"/>
    <property type="match status" value="1"/>
</dbReference>
<dbReference type="Pfam" id="PF00092">
    <property type="entry name" value="VWA"/>
    <property type="match status" value="1"/>
</dbReference>
<name>A0AAC8TGG4_9BACT</name>
<dbReference type="Pfam" id="PF13620">
    <property type="entry name" value="CarboxypepD_reg"/>
    <property type="match status" value="1"/>
</dbReference>
<keyword evidence="7" id="KW-1185">Reference proteome</keyword>
<dbReference type="PANTHER" id="PTHR10579">
    <property type="entry name" value="CALCIUM-ACTIVATED CHLORIDE CHANNEL REGULATOR"/>
    <property type="match status" value="1"/>
</dbReference>
<dbReference type="InterPro" id="IPR008969">
    <property type="entry name" value="CarboxyPept-like_regulatory"/>
</dbReference>
<dbReference type="SUPFAM" id="SSF53300">
    <property type="entry name" value="vWA-like"/>
    <property type="match status" value="1"/>
</dbReference>
<evidence type="ECO:0000313" key="7">
    <source>
        <dbReference type="Proteomes" id="UP000256345"/>
    </source>
</evidence>
<evidence type="ECO:0000313" key="6">
    <source>
        <dbReference type="Proteomes" id="UP000035579"/>
    </source>
</evidence>
<protein>
    <submittedName>
        <fullName evidence="5">Ca-activated chloride channel family protein</fullName>
    </submittedName>
    <submittedName>
        <fullName evidence="4">von Willebrand factor type A domain protein</fullName>
    </submittedName>
</protein>
<dbReference type="EMBL" id="CP011509">
    <property type="protein sequence ID" value="AKJ05172.1"/>
    <property type="molecule type" value="Genomic_DNA"/>
</dbReference>
<dbReference type="Gene3D" id="3.40.50.410">
    <property type="entry name" value="von Willebrand factor, type A domain"/>
    <property type="match status" value="1"/>
</dbReference>
<evidence type="ECO:0000313" key="4">
    <source>
        <dbReference type="EMBL" id="AKJ05172.1"/>
    </source>
</evidence>
<keyword evidence="2" id="KW-0732">Signal</keyword>
<dbReference type="KEGG" id="age:AA314_06798"/>
<evidence type="ECO:0000256" key="1">
    <source>
        <dbReference type="SAM" id="MobiDB-lite"/>
    </source>
</evidence>
<feature type="domain" description="VWFA" evidence="3">
    <location>
        <begin position="310"/>
        <end position="488"/>
    </location>
</feature>
<feature type="chain" id="PRO_5041965503" evidence="2">
    <location>
        <begin position="46"/>
        <end position="675"/>
    </location>
</feature>
<proteinExistence type="predicted"/>
<evidence type="ECO:0000256" key="2">
    <source>
        <dbReference type="SAM" id="SignalP"/>
    </source>
</evidence>
<feature type="compositionally biased region" description="Pro residues" evidence="1">
    <location>
        <begin position="170"/>
        <end position="192"/>
    </location>
</feature>
<dbReference type="Pfam" id="PF12034">
    <property type="entry name" value="YfbK_C"/>
    <property type="match status" value="1"/>
</dbReference>
<dbReference type="PROSITE" id="PS50234">
    <property type="entry name" value="VWFA"/>
    <property type="match status" value="1"/>
</dbReference>
<dbReference type="Proteomes" id="UP000256345">
    <property type="component" value="Unassembled WGS sequence"/>
</dbReference>
<dbReference type="PANTHER" id="PTHR10579:SF43">
    <property type="entry name" value="ZINC FINGER (C3HC4-TYPE RING FINGER) FAMILY PROTEIN"/>
    <property type="match status" value="1"/>
</dbReference>
<reference evidence="4 6" key="1">
    <citation type="submission" date="2015-05" db="EMBL/GenBank/DDBJ databases">
        <title>Genome assembly of Archangium gephyra DSM 2261.</title>
        <authorList>
            <person name="Sharma G."/>
            <person name="Subramanian S."/>
        </authorList>
    </citation>
    <scope>NUCLEOTIDE SEQUENCE [LARGE SCALE GENOMIC DNA]</scope>
    <source>
        <strain evidence="4 6">DSM 2261</strain>
    </source>
</reference>
<dbReference type="CDD" id="cd01465">
    <property type="entry name" value="vWA_subgroup"/>
    <property type="match status" value="1"/>
</dbReference>
<organism evidence="4 6">
    <name type="scientific">Archangium gephyra</name>
    <dbReference type="NCBI Taxonomy" id="48"/>
    <lineage>
        <taxon>Bacteria</taxon>
        <taxon>Pseudomonadati</taxon>
        <taxon>Myxococcota</taxon>
        <taxon>Myxococcia</taxon>
        <taxon>Myxococcales</taxon>
        <taxon>Cystobacterineae</taxon>
        <taxon>Archangiaceae</taxon>
        <taxon>Archangium</taxon>
    </lineage>
</organism>
<dbReference type="EMBL" id="QUMU01000002">
    <property type="protein sequence ID" value="REG35867.1"/>
    <property type="molecule type" value="Genomic_DNA"/>
</dbReference>
<dbReference type="InterPro" id="IPR002035">
    <property type="entry name" value="VWF_A"/>
</dbReference>
<sequence>MRHHAGRIWMMGRVSPLSEVAPTMKHALRSALCCVLLLLSAPALADSVIIGTVMTTDTRKPIADVVVTATSPNLMGEQVVVTDAEGNYRIPQLPPGVYSLRFDKESYRPFLRGGIQVRLDRTVRVNVQMLPESFAEEMIVVTGNPSPPLDFGAIGRSISDFFGGGRKNTSPPPPPPPPPSSNPTPAPPPPPERTATLPQNPFSDMYFQSYGVNPTIDTEEERFSTFSVDVDRASYALARGYLERGAMPDEQAVRVEEFVNSFDYGYKADPEAPFSVHVEGFPSPSRKGYHVVHIGLKARDVSREERKPAHLVFVIDVSGSMNIENRLGLVKRALKLLVEELDERDRVSIAVYGSTARPVLGPTSAVEKHKLFAAIDGLHSDGATNAQAGIELGYAIASEHLIQGGINRVILCSDGVANNGITDADGIWERVRAQAAKGITLTTVGFGMGNYNDVLMERLAQVGEGNYSYVDQLEEARRIFVQNLTGTLQVVAKDVKLQLEFDRKAVARYRLVGYENRVLTKEQFADDRVDAGEVGAGHSVTAIYEVKLREPAEAFATLRIRYKAPEGGDSKELEKHLPSSILRPAYGRTAPPTRLSYVAAAFAEKLRGSYWVRTLSWPQLVSLWEELDEPLRDRPDVRELGSLIRKAHGLDRRTDRFEQLAPVVSMDFDRVPVIK</sequence>
<evidence type="ECO:0000313" key="5">
    <source>
        <dbReference type="EMBL" id="REG35867.1"/>
    </source>
</evidence>
<gene>
    <name evidence="4" type="ORF">AA314_06798</name>
    <name evidence="5" type="ORF">ATI61_102240</name>
</gene>
<dbReference type="InterPro" id="IPR022156">
    <property type="entry name" value="Uncharacterised_YfbK_N"/>
</dbReference>
<feature type="signal peptide" evidence="2">
    <location>
        <begin position="1"/>
        <end position="45"/>
    </location>
</feature>
<dbReference type="InterPro" id="IPR036465">
    <property type="entry name" value="vWFA_dom_sf"/>
</dbReference>
<dbReference type="SUPFAM" id="SSF49464">
    <property type="entry name" value="Carboxypeptidase regulatory domain-like"/>
    <property type="match status" value="1"/>
</dbReference>
<reference evidence="5 7" key="2">
    <citation type="submission" date="2018-08" db="EMBL/GenBank/DDBJ databases">
        <title>Genomic Encyclopedia of Archaeal and Bacterial Type Strains, Phase II (KMG-II): from individual species to whole genera.</title>
        <authorList>
            <person name="Goeker M."/>
        </authorList>
    </citation>
    <scope>NUCLEOTIDE SEQUENCE [LARGE SCALE GENOMIC DNA]</scope>
    <source>
        <strain evidence="5 7">DSM 2261</strain>
    </source>
</reference>
<dbReference type="RefSeq" id="WP_420808296.1">
    <property type="nucleotide sequence ID" value="NZ_CP011509.1"/>
</dbReference>